<dbReference type="InterPro" id="IPR015816">
    <property type="entry name" value="Vitellinogen_b-sht_N"/>
</dbReference>
<dbReference type="GO" id="GO:0045735">
    <property type="term" value="F:nutrient reservoir activity"/>
    <property type="evidence" value="ECO:0007669"/>
    <property type="project" value="UniProtKB-KW"/>
</dbReference>
<proteinExistence type="predicted"/>
<accession>A0A7R9HXC8</accession>
<dbReference type="SMART" id="SM00638">
    <property type="entry name" value="LPD_N"/>
    <property type="match status" value="1"/>
</dbReference>
<gene>
    <name evidence="6" type="ORF">TBIB3V08_LOCUS2301</name>
</gene>
<dbReference type="GO" id="GO:0005319">
    <property type="term" value="F:lipid transporter activity"/>
    <property type="evidence" value="ECO:0007669"/>
    <property type="project" value="InterPro"/>
</dbReference>
<dbReference type="InterPro" id="IPR015819">
    <property type="entry name" value="Lipid_transp_b-sht_shell"/>
</dbReference>
<evidence type="ECO:0000256" key="3">
    <source>
        <dbReference type="SAM" id="MobiDB-lite"/>
    </source>
</evidence>
<dbReference type="InterPro" id="IPR001846">
    <property type="entry name" value="VWF_type-D"/>
</dbReference>
<evidence type="ECO:0000313" key="6">
    <source>
        <dbReference type="EMBL" id="CAD7439753.1"/>
    </source>
</evidence>
<dbReference type="SMART" id="SM00216">
    <property type="entry name" value="VWD"/>
    <property type="match status" value="1"/>
</dbReference>
<dbReference type="SUPFAM" id="SSF48371">
    <property type="entry name" value="ARM repeat"/>
    <property type="match status" value="1"/>
</dbReference>
<evidence type="ECO:0000256" key="1">
    <source>
        <dbReference type="ARBA" id="ARBA00022729"/>
    </source>
</evidence>
<dbReference type="Pfam" id="PF00094">
    <property type="entry name" value="VWD"/>
    <property type="match status" value="1"/>
</dbReference>
<dbReference type="PROSITE" id="PS51233">
    <property type="entry name" value="VWFD"/>
    <property type="match status" value="1"/>
</dbReference>
<keyword evidence="1" id="KW-0732">Signal</keyword>
<dbReference type="InterPro" id="IPR011030">
    <property type="entry name" value="Lipovitellin_superhlx_dom"/>
</dbReference>
<dbReference type="SMART" id="SM01169">
    <property type="entry name" value="DUF1943"/>
    <property type="match status" value="1"/>
</dbReference>
<dbReference type="SUPFAM" id="SSF48431">
    <property type="entry name" value="Lipovitellin-phosvitin complex, superhelical domain"/>
    <property type="match status" value="1"/>
</dbReference>
<evidence type="ECO:0000256" key="2">
    <source>
        <dbReference type="PROSITE-ProRule" id="PRU00557"/>
    </source>
</evidence>
<feature type="domain" description="Vitellogenin" evidence="4">
    <location>
        <begin position="1"/>
        <end position="505"/>
    </location>
</feature>
<dbReference type="InterPro" id="IPR001747">
    <property type="entry name" value="Vitellogenin_N"/>
</dbReference>
<sequence length="4040" mass="442695">MESVLKRATPVERSQFVGEDRTSSNTFRTQKGRTYTYTLEGTTLTSVPNTQEEGVKLLLKATVEVNVLSDCNQLLRLKNVQVTGPDSKKYSHLSELEAHPLRFSYQDGRVDKEVCTADGDNDAALNLKRAVVSLLQVSSTQASNVQEVGNVDTPRSLVFQAPRTSDSSASNVNSVLSALRRTVDTMKEEVTVTSAHEFRTLVAVIRHTNKDDLLTVYNQVRSGAGFSHSPNQEVPGARQGPHYTRTRRSQELDKVHTTLVRRSQVLDKSLLDQPDIVYHAYLGVGALAGRYCRSHSCENNVVFNELINKLSRKLSSGCKVSSRDQEDEVLIALKALANVQQLNDPIADKLRQCFSDPSVPSRIRVAALETARTDACRTKKSALTVLKNVHEDSELRIKAYLAAVQCPCGSLANALKELLEAEQVNQVGSFIVSHLRNLRATSNPEKQQAKEQLKEVRTTKRFPEDFRKFSHNIEFSYLLDGLNVGTSTESNVIFSHWSSVSDKKYQMSAMARLGVRTENLERALEKYFGPRGYFNAHEPKEVYETARGKLLSLTDKVKERFQQSTRSKRSAKRSDIELLADKAHQSLGPDYVDNHIDLDLSVKLFGSEVGWKNLGGTIDEFTPEALIDKFFNSVDGGLRKSKDVDLNLRNHVTFLETELTYPTSLGLPLKLVTSGSAALHLQLKGNVDLPAIIRDPKNANYQVKVVPSAAVEVTGEFLVDAYAVESGLKLTANLHTATGADLTVKASEGLGLDVKLGLPLKEQDVLTVSSQVLSTLREQGQPGVDTPLKFNSKRNDYRGCFDQLSPLIGLTFCGEVGLPWEGLKQTGAFFPLNGPGIFSVKIETDDVSVYHIRSNLVQSESFTGGVDCWTPLAQSDALTLPMTVLVPITIQLIGWTPLAQLDTVTLSVTVLVPLTIHWLVGWTPLAQLDTVTLSVTVLVPLTIQLVGWTPLAQSDALTLPVTVLVPLTTQLDTPCSVRHSNLACDCTLASSNKILYASSASDYKECRTNERRIDESLSYLFLPSDPDSSTLELVFDTPGSKSSRKIAVLLERTIQPQLKLAAIVTSPWKKAAGKFYVVDTANEYSLNALLQNDQEEYSARLGAKKSGSASHQTYTPILEYKTPEGVHPLSGGHTEQGYGITGSVVIDKSDSTRKYTLKSVSVKTPKGTLTVDGTLVQEKDLISNDLKWKHEDNEVHTKSKLQRLGPSGFSVEVGAKVSKFPNAGFAVKWDYHRDTNKLDNSLIVTHGQDLNSETARVTLIQSAKYRLESVRNFDFETKNKGGSVLYLEALGKSLEFDAKRTVISNDKSKLEAVLELKPGGKYQLVTDLTHIFKQNDVNLQVDALLKLAGRPEDIKGSTAVIVNKELLELFAKLSSGSNEYLDIDWKLNRAVGKPSGDIKVFLKGLVEANAQYKYVSGKGSATLNIDLPKQGRKIKGTGDLAVTGSNHVASVDLYWDADKDSKKSLHFETNSDITKNSLDSKNSLVVLQQKTTLNVKGTLKGKLMDGHLVGQADLTLPKSRQLTVKLDRTLHLSRGSVELDGKLELVAKENAASSGNLLSLETKVKAEEANQLLDSLVRIALKTSKGKDLSASVVVKNTPQREQRLLEASAQVESSYFKTLTAQVSAEVSQTHITYKGHAAQGPETALDVSGRFDRGHDGKVLLRVDNTFALAFGLDNTIQITLPLEKIKTLKLTTSVNVDADNNNAVLKTDNALTLNGAETYKFGGEANRQKEKGTAKLVLILPKEQPRTLSTSWHVNDENGEIFHSDSTTRAGLCSETFHSDSTTCAGLCSETFHSNSTICAGLCSETFYSDSTICAGLCSEILHSDSTTCAGLCSETFHSDSTICAGLCSEIFHSDSTTCAGLCSETFHSNSTICAGLCSETFYSDSTICAGLCSEILHSDSTTCAGLCSETFHSDSTICAGLCSEIFHSDSTTCAGLCSETFHSNSTICAGLCSETFHSDNTICAGLCSETLHSDSTTCAGLCSETFHSDNTICAGLCSETFHSDKVYKRGGSASLQWAGNQNAEITVEALVPKDRSGMEVRLTANTPKLGNVELTLQNKVSHVVGARSAATALLAIVNGKKYDFKGKVSEGSFKYLPNVDLTAVHPKGTSRLYLNLKRVSDTEFAGDSELQYTLNGGGKLTLSGESKIESLEDFSRGGLEDILVDTSGLEDILVDRGGLGDILVDRGGLGDILVDRGGLGDILIKVDADSEALKLNKWHIVIERKPSKNKKNLQISATSAGKNVLAGRLDFHHSNKGSLSHWEVGGNVKLVDKNQDLKVALDIVELKKDTAGEIGLQTTLNAVLGERSFTGVQKFSNKELHLGSTLCLAQGQCSQVDLQSKLTIVDASEISHHLILLVDLKTLGVPEKLQVKSSTVRTGFLLMDHNVEVELHSDSVVTYKARIYLQEHETGELTCYLQEGKAGDSTCNDTITSVCQPKLLLEHDGSISSSNGTVTGVAGVVLSLPSRVVAAVVTANYKLDYTSKTVNLDLDGGVWLDKERKPSSKTGLKVIYLGSAANTGVTAQGEARLTHPAFGKDFFIKGNVAVLKSSTQLLDASWEIDLFSKNKQVSVTATVTRADIRSGHRVDAEIAVNSVGQNLAILLKNHGEITSQSLDVASFLHYKDVKNVPRQVGSSLTFNSRTLNFKLKGPSSELASIVTEFKQEKGTTKSTTVFTALGVEPHVVKADYKYPPVLFVEFYKQTGGVSGTLAVWSIFPGRCESLNVACILVLSEEPSKKLEAVLAGDVFSEVGVRADLVHGSEKKELVKVLIALTEDKFLKTTFSWSSENIQHLVEQWQKDVSTVLKQLTSILIQLGKEGQTELTDLITTLRKAQPNLKPYLQSYQQELKAIKDEVVNDKALKELSAFFNELFGGVLKGIAEASEKVTELANLVYDRFEKLEDALLESWQKLLPTLEKSYSQLVDIAEGILGEFIDVAVAILQTVLEQIKTHEGDLKKLAQAFADILEEVGRVVGKTFVQLRSEVKDFLDLLYDQFKTLPVTDFIKEKYNELLRQLTELEIPVELWSVITEVISAVKDTVPTPELRDLVEAIESYVNKHLNKQKVDDVEELKNILSKATLALRSLVQMIKLQIKGEVEGDVPSLLGFKLPVSLEELFKIPRFFVAHFSPLAYLSSGDLPTLKELLVTYRPRLNPLDWVPPYKGNGFVVDSQHFFTLDNRHFTFKGSCSYVLLQDVVDGNFTVILNVDNGKFGSLLLADDKDSLELLADKSLLVNGERSEFPAHIGLLSAWRRYHWANLKSTAGVLVYVDAHTDLIAVTVSGFYHGRTRGLLGTLSYEPADDLIKPDGQFATKENEFGNSWKVGQCKDVTGHSHHDHETVKSSECSDKFTRGSTLSLCFPVLNPAPFREACDHAVEEASSAEAKKAAACAVASAYLYACSEDVPIILPSECAECKLVGGGNPVAVGDLFSVKAPQRSADIVVVVEQVTGSAELYKELVGPLVTTLTNELKSKGVTLREVSLGWTFCCNEDSPPLRSPESYPGEGKGDKSLKAVLLDVHFHLVGFGGDLRWPTHYTSSGELSFNGKSKNLKFTTPAEPLPFDTRENKVRWFKHELEVELGLNPAGEAFREVLDYPFRAGASKAVLVVLGQSCELSKLSGVVSITSIHPSCTFHVLAHNTSLHPRITSIHRGHSICLLTIPRYILVSPPSIVDTPFACSQYLVTSWYHLHPSWTFRVLAHNTSLHPRITSIHRGHSVCLLNNTSLHHRITSIHRRHSVCLLTIPRYILVSPPSIVEFRVLAHNTSLHPRITSIHRGHSVCKLTIPRYILLQNLRLLIAQKITRDFGTSVHVIGPVDDLKLTGKDNKLVKQVVGFDGNNVFVLADAKKKGGEGNSDLRKVLTHKPDPCLQYPQNTYGTTFVSQNFLEARASGRKQFLQVVSHRLAEALSTELYEDCICFLRDGAHAETRCRVTGRKERERLEREWKTIQEKTSLDATNWDSNPYLSVNGSLVYCESNALDHSTSESVQLISTSSALPEMFGTGEPIKSQNQPSQISAHAHLTTHALYIQKQADSFVGRCEEI</sequence>
<dbReference type="InterPro" id="IPR016024">
    <property type="entry name" value="ARM-type_fold"/>
</dbReference>
<dbReference type="SUPFAM" id="SSF56968">
    <property type="entry name" value="Lipovitellin-phosvitin complex, beta-sheet shell regions"/>
    <property type="match status" value="2"/>
</dbReference>
<dbReference type="InterPro" id="IPR050733">
    <property type="entry name" value="Vitellogenin/Apolipophorin"/>
</dbReference>
<dbReference type="PROSITE" id="PS51211">
    <property type="entry name" value="VITELLOGENIN"/>
    <property type="match status" value="1"/>
</dbReference>
<dbReference type="Gene3D" id="2.20.80.10">
    <property type="entry name" value="Lipovitellin-phosvitin complex, chain A, domain 4"/>
    <property type="match status" value="1"/>
</dbReference>
<protein>
    <recommendedName>
        <fullName evidence="7">Apolipophorin</fullName>
    </recommendedName>
</protein>
<name>A0A7R9HXC8_9NEOP</name>
<comment type="caution">
    <text evidence="2">Lacks conserved residue(s) required for the propagation of feature annotation.</text>
</comment>
<dbReference type="InterPro" id="IPR015255">
    <property type="entry name" value="Vitellinogen_open_b-sht"/>
</dbReference>
<dbReference type="Pfam" id="PF01347">
    <property type="entry name" value="Vitellogenin_N"/>
    <property type="match status" value="2"/>
</dbReference>
<dbReference type="Gene3D" id="2.30.230.10">
    <property type="entry name" value="Lipovitellin, beta-sheet shell regions, chain A"/>
    <property type="match status" value="1"/>
</dbReference>
<dbReference type="PANTHER" id="PTHR23345">
    <property type="entry name" value="VITELLOGENIN-RELATED"/>
    <property type="match status" value="1"/>
</dbReference>
<dbReference type="PANTHER" id="PTHR23345:SF36">
    <property type="entry name" value="APOLIPOPHORINS"/>
    <property type="match status" value="1"/>
</dbReference>
<evidence type="ECO:0008006" key="7">
    <source>
        <dbReference type="Google" id="ProtNLM"/>
    </source>
</evidence>
<evidence type="ECO:0000259" key="4">
    <source>
        <dbReference type="PROSITE" id="PS51211"/>
    </source>
</evidence>
<dbReference type="Gene3D" id="1.25.10.20">
    <property type="entry name" value="Vitellinogen, superhelical"/>
    <property type="match status" value="1"/>
</dbReference>
<dbReference type="EMBL" id="OD564778">
    <property type="protein sequence ID" value="CAD7439753.1"/>
    <property type="molecule type" value="Genomic_DNA"/>
</dbReference>
<organism evidence="6">
    <name type="scientific">Timema bartmani</name>
    <dbReference type="NCBI Taxonomy" id="61472"/>
    <lineage>
        <taxon>Eukaryota</taxon>
        <taxon>Metazoa</taxon>
        <taxon>Ecdysozoa</taxon>
        <taxon>Arthropoda</taxon>
        <taxon>Hexapoda</taxon>
        <taxon>Insecta</taxon>
        <taxon>Pterygota</taxon>
        <taxon>Neoptera</taxon>
        <taxon>Polyneoptera</taxon>
        <taxon>Phasmatodea</taxon>
        <taxon>Timematodea</taxon>
        <taxon>Timematoidea</taxon>
        <taxon>Timematidae</taxon>
        <taxon>Timema</taxon>
    </lineage>
</organism>
<feature type="domain" description="VWFD" evidence="5">
    <location>
        <begin position="3165"/>
        <end position="3330"/>
    </location>
</feature>
<feature type="region of interest" description="Disordered" evidence="3">
    <location>
        <begin position="225"/>
        <end position="244"/>
    </location>
</feature>
<evidence type="ECO:0000259" key="5">
    <source>
        <dbReference type="PROSITE" id="PS51233"/>
    </source>
</evidence>
<dbReference type="Pfam" id="PF09172">
    <property type="entry name" value="Vit_open_b-sht"/>
    <property type="match status" value="1"/>
</dbReference>
<reference evidence="6" key="1">
    <citation type="submission" date="2020-11" db="EMBL/GenBank/DDBJ databases">
        <authorList>
            <person name="Tran Van P."/>
        </authorList>
    </citation>
    <scope>NUCLEOTIDE SEQUENCE</scope>
</reference>